<accession>A0ABR6V7I4</accession>
<proteinExistence type="predicted"/>
<dbReference type="Proteomes" id="UP000628086">
    <property type="component" value="Unassembled WGS sequence"/>
</dbReference>
<protein>
    <submittedName>
        <fullName evidence="1">Uncharacterized protein</fullName>
    </submittedName>
</protein>
<comment type="caution">
    <text evidence="1">The sequence shown here is derived from an EMBL/GenBank/DDBJ whole genome shotgun (WGS) entry which is preliminary data.</text>
</comment>
<evidence type="ECO:0000313" key="2">
    <source>
        <dbReference type="Proteomes" id="UP000628086"/>
    </source>
</evidence>
<evidence type="ECO:0000313" key="1">
    <source>
        <dbReference type="EMBL" id="MBC3476416.1"/>
    </source>
</evidence>
<organism evidence="1 2">
    <name type="scientific">Pseudomonas taiwanensis</name>
    <dbReference type="NCBI Taxonomy" id="470150"/>
    <lineage>
        <taxon>Bacteria</taxon>
        <taxon>Pseudomonadati</taxon>
        <taxon>Pseudomonadota</taxon>
        <taxon>Gammaproteobacteria</taxon>
        <taxon>Pseudomonadales</taxon>
        <taxon>Pseudomonadaceae</taxon>
        <taxon>Pseudomonas</taxon>
    </lineage>
</organism>
<dbReference type="RefSeq" id="WP_186598701.1">
    <property type="nucleotide sequence ID" value="NZ_JABWRS010000008.1"/>
</dbReference>
<dbReference type="EMBL" id="JABWRS010000008">
    <property type="protein sequence ID" value="MBC3476416.1"/>
    <property type="molecule type" value="Genomic_DNA"/>
</dbReference>
<keyword evidence="2" id="KW-1185">Reference proteome</keyword>
<reference evidence="1 2" key="1">
    <citation type="journal article" date="2020" name="Microorganisms">
        <title>Reliable Identification of Environmental Pseudomonas Isolates Using the rpoD Gene.</title>
        <authorList>
            <consortium name="The Broad Institute Genome Sequencing Platform"/>
            <person name="Girard L."/>
            <person name="Lood C."/>
            <person name="Rokni-Zadeh H."/>
            <person name="van Noort V."/>
            <person name="Lavigne R."/>
            <person name="De Mot R."/>
        </authorList>
    </citation>
    <scope>NUCLEOTIDE SEQUENCE [LARGE SCALE GENOMIC DNA]</scope>
    <source>
        <strain evidence="1 2">RW7P2</strain>
    </source>
</reference>
<name>A0ABR6V7I4_9PSED</name>
<gene>
    <name evidence="1" type="ORF">HU747_12495</name>
</gene>
<sequence length="176" mass="18862">MQGLDWRLVAGAGDIRVTRQKLRRNPRANLGAVFLEILEGHLHANLRGELEHYVDGALEQLPAMLEAAGQTASQLFGGLAGLLKDAASGNLDAEVNHARARQQLAQVALYDSMFEVDAWTLAAAPLAPTDGQVALDNSTQVKATSARRVGVDSKNMELVVLDRTEVHVNGGAQSPY</sequence>